<dbReference type="EMBL" id="FLQY01000124">
    <property type="protein sequence ID" value="SBT07097.1"/>
    <property type="molecule type" value="Genomic_DNA"/>
</dbReference>
<proteinExistence type="predicted"/>
<name>A0A1A8XRJ5_9RHOO</name>
<dbReference type="Proteomes" id="UP000199600">
    <property type="component" value="Unassembled WGS sequence"/>
</dbReference>
<feature type="transmembrane region" description="Helical" evidence="6">
    <location>
        <begin position="24"/>
        <end position="45"/>
    </location>
</feature>
<reference evidence="8 9" key="1">
    <citation type="submission" date="2016-06" db="EMBL/GenBank/DDBJ databases">
        <authorList>
            <person name="Kjaerup R.B."/>
            <person name="Dalgaard T.S."/>
            <person name="Juul-Madsen H.R."/>
        </authorList>
    </citation>
    <scope>NUCLEOTIDE SEQUENCE [LARGE SCALE GENOMIC DNA]</scope>
    <source>
        <strain evidence="8">2</strain>
    </source>
</reference>
<gene>
    <name evidence="8" type="ORF">PROAA_210006</name>
</gene>
<protein>
    <submittedName>
        <fullName evidence="8">RDD domain containing protein</fullName>
    </submittedName>
</protein>
<evidence type="ECO:0000256" key="4">
    <source>
        <dbReference type="ARBA" id="ARBA00022989"/>
    </source>
</evidence>
<feature type="domain" description="RDD" evidence="7">
    <location>
        <begin position="10"/>
        <end position="135"/>
    </location>
</feature>
<evidence type="ECO:0000256" key="6">
    <source>
        <dbReference type="SAM" id="Phobius"/>
    </source>
</evidence>
<keyword evidence="2" id="KW-1003">Cell membrane</keyword>
<evidence type="ECO:0000256" key="1">
    <source>
        <dbReference type="ARBA" id="ARBA00004651"/>
    </source>
</evidence>
<sequence>MPVTIRSDRPGILRRLAAMLYETLLLFGVLLTTFVFPHVLIGAFAHRLATTTLLWTHLFLVLLVYFIWFWRNGGQTLAMKTWRIRLVSHDGLPIRPAQALLRFLLCWPSLGLAGVGIIWALLDRDRQFLHDRIAGTQLVTA</sequence>
<evidence type="ECO:0000256" key="3">
    <source>
        <dbReference type="ARBA" id="ARBA00022692"/>
    </source>
</evidence>
<organism evidence="8 9">
    <name type="scientific">Candidatus Propionivibrio aalborgensis</name>
    <dbReference type="NCBI Taxonomy" id="1860101"/>
    <lineage>
        <taxon>Bacteria</taxon>
        <taxon>Pseudomonadati</taxon>
        <taxon>Pseudomonadota</taxon>
        <taxon>Betaproteobacteria</taxon>
        <taxon>Rhodocyclales</taxon>
        <taxon>Rhodocyclaceae</taxon>
        <taxon>Propionivibrio</taxon>
    </lineage>
</organism>
<feature type="transmembrane region" description="Helical" evidence="6">
    <location>
        <begin position="52"/>
        <end position="70"/>
    </location>
</feature>
<dbReference type="PANTHER" id="PTHR36115:SF10">
    <property type="entry name" value="RDD DOMAIN-CONTAINING PROTEIN"/>
    <property type="match status" value="1"/>
</dbReference>
<dbReference type="InterPro" id="IPR051791">
    <property type="entry name" value="Pra-immunoreactive"/>
</dbReference>
<dbReference type="Pfam" id="PF06271">
    <property type="entry name" value="RDD"/>
    <property type="match status" value="1"/>
</dbReference>
<keyword evidence="4 6" id="KW-1133">Transmembrane helix</keyword>
<dbReference type="GO" id="GO:0005886">
    <property type="term" value="C:plasma membrane"/>
    <property type="evidence" value="ECO:0007669"/>
    <property type="project" value="UniProtKB-SubCell"/>
</dbReference>
<dbReference type="PANTHER" id="PTHR36115">
    <property type="entry name" value="PROLINE-RICH ANTIGEN HOMOLOG-RELATED"/>
    <property type="match status" value="1"/>
</dbReference>
<evidence type="ECO:0000256" key="2">
    <source>
        <dbReference type="ARBA" id="ARBA00022475"/>
    </source>
</evidence>
<feature type="transmembrane region" description="Helical" evidence="6">
    <location>
        <begin position="99"/>
        <end position="122"/>
    </location>
</feature>
<evidence type="ECO:0000259" key="7">
    <source>
        <dbReference type="Pfam" id="PF06271"/>
    </source>
</evidence>
<comment type="subcellular location">
    <subcellularLocation>
        <location evidence="1">Cell membrane</location>
        <topology evidence="1">Multi-pass membrane protein</topology>
    </subcellularLocation>
</comment>
<keyword evidence="9" id="KW-1185">Reference proteome</keyword>
<evidence type="ECO:0000313" key="9">
    <source>
        <dbReference type="Proteomes" id="UP000199600"/>
    </source>
</evidence>
<dbReference type="InterPro" id="IPR010432">
    <property type="entry name" value="RDD"/>
</dbReference>
<keyword evidence="3 6" id="KW-0812">Transmembrane</keyword>
<dbReference type="AlphaFoldDB" id="A0A1A8XRJ5"/>
<evidence type="ECO:0000313" key="8">
    <source>
        <dbReference type="EMBL" id="SBT07097.1"/>
    </source>
</evidence>
<keyword evidence="5 6" id="KW-0472">Membrane</keyword>
<evidence type="ECO:0000256" key="5">
    <source>
        <dbReference type="ARBA" id="ARBA00023136"/>
    </source>
</evidence>
<dbReference type="RefSeq" id="WP_186410741.1">
    <property type="nucleotide sequence ID" value="NZ_FLQY01000124.1"/>
</dbReference>
<accession>A0A1A8XRJ5</accession>